<feature type="transmembrane region" description="Helical" evidence="1">
    <location>
        <begin position="186"/>
        <end position="203"/>
    </location>
</feature>
<feature type="transmembrane region" description="Helical" evidence="1">
    <location>
        <begin position="81"/>
        <end position="98"/>
    </location>
</feature>
<evidence type="ECO:0000313" key="4">
    <source>
        <dbReference type="Proteomes" id="UP000698800"/>
    </source>
</evidence>
<evidence type="ECO:0000256" key="2">
    <source>
        <dbReference type="SAM" id="SignalP"/>
    </source>
</evidence>
<sequence>MKTFSPAFSTLVVLTFISLAWARTEGQFRHFFDNWSPMLREILASNCSEPYAELSANPQVGGYGTVACILQYMSEARKAEMAITSVMFGLLPAVLQLIGPRVSDVSTLGLQRPILALLICLGSSSATLENERTGMEISSQSQDKPLWPKRLIRPPLWLQIGISLCEYAIVMTAAANCILQAYQLSFWAVTLVSTITGTFGNTIETFSPLLWVFLALPIHLLGLYALHIAKTPTSQTGAKLGKPTWRSRISGWVIQELTPCAFAKIADTQPAKLKPSYRLLVLNWMIRIGVWVHVIYGTIVLSSILFISLFEALRLMSRFFVGTFACRIVIAFELYGLQVVSREN</sequence>
<keyword evidence="4" id="KW-1185">Reference proteome</keyword>
<feature type="transmembrane region" description="Helical" evidence="1">
    <location>
        <begin position="156"/>
        <end position="179"/>
    </location>
</feature>
<proteinExistence type="predicted"/>
<name>A0A9P8IFW7_9PEZI</name>
<keyword evidence="1" id="KW-0812">Transmembrane</keyword>
<dbReference type="Proteomes" id="UP000698800">
    <property type="component" value="Unassembled WGS sequence"/>
</dbReference>
<comment type="caution">
    <text evidence="3">The sequence shown here is derived from an EMBL/GenBank/DDBJ whole genome shotgun (WGS) entry which is preliminary data.</text>
</comment>
<protein>
    <submittedName>
        <fullName evidence="3">Uncharacterized protein</fullName>
    </submittedName>
</protein>
<keyword evidence="1" id="KW-0472">Membrane</keyword>
<feature type="transmembrane region" description="Helical" evidence="1">
    <location>
        <begin position="288"/>
        <end position="310"/>
    </location>
</feature>
<dbReference type="AlphaFoldDB" id="A0A9P8IFW7"/>
<accession>A0A9P8IFW7</accession>
<dbReference type="OrthoDB" id="3009728at2759"/>
<feature type="chain" id="PRO_5040310662" evidence="2">
    <location>
        <begin position="23"/>
        <end position="344"/>
    </location>
</feature>
<gene>
    <name evidence="3" type="ORF">FGG08_002001</name>
</gene>
<feature type="transmembrane region" description="Helical" evidence="1">
    <location>
        <begin position="209"/>
        <end position="229"/>
    </location>
</feature>
<dbReference type="EMBL" id="JAGHQL010000028">
    <property type="protein sequence ID" value="KAH0543686.1"/>
    <property type="molecule type" value="Genomic_DNA"/>
</dbReference>
<feature type="transmembrane region" description="Helical" evidence="1">
    <location>
        <begin position="316"/>
        <end position="337"/>
    </location>
</feature>
<keyword evidence="2" id="KW-0732">Signal</keyword>
<keyword evidence="1" id="KW-1133">Transmembrane helix</keyword>
<feature type="signal peptide" evidence="2">
    <location>
        <begin position="1"/>
        <end position="22"/>
    </location>
</feature>
<reference evidence="3" key="1">
    <citation type="submission" date="2021-03" db="EMBL/GenBank/DDBJ databases">
        <title>Comparative genomics and phylogenomic investigation of the class Geoglossomycetes provide insights into ecological specialization and systematics.</title>
        <authorList>
            <person name="Melie T."/>
            <person name="Pirro S."/>
            <person name="Miller A.N."/>
            <person name="Quandt A."/>
        </authorList>
    </citation>
    <scope>NUCLEOTIDE SEQUENCE</scope>
    <source>
        <strain evidence="3">GBOQ0MN5Z8</strain>
    </source>
</reference>
<evidence type="ECO:0000313" key="3">
    <source>
        <dbReference type="EMBL" id="KAH0543686.1"/>
    </source>
</evidence>
<organism evidence="3 4">
    <name type="scientific">Glutinoglossum americanum</name>
    <dbReference type="NCBI Taxonomy" id="1670608"/>
    <lineage>
        <taxon>Eukaryota</taxon>
        <taxon>Fungi</taxon>
        <taxon>Dikarya</taxon>
        <taxon>Ascomycota</taxon>
        <taxon>Pezizomycotina</taxon>
        <taxon>Geoglossomycetes</taxon>
        <taxon>Geoglossales</taxon>
        <taxon>Geoglossaceae</taxon>
        <taxon>Glutinoglossum</taxon>
    </lineage>
</organism>
<evidence type="ECO:0000256" key="1">
    <source>
        <dbReference type="SAM" id="Phobius"/>
    </source>
</evidence>